<evidence type="ECO:0000313" key="1">
    <source>
        <dbReference type="EMBL" id="APG05360.1"/>
    </source>
</evidence>
<dbReference type="AlphaFoldDB" id="A0A0G9HE87"/>
<dbReference type="EMBL" id="CP017480">
    <property type="protein sequence ID" value="APG05360.1"/>
    <property type="molecule type" value="Genomic_DNA"/>
</dbReference>
<reference evidence="2" key="1">
    <citation type="submission" date="2016-09" db="EMBL/GenBank/DDBJ databases">
        <authorList>
            <person name="Lysoe E."/>
        </authorList>
    </citation>
    <scope>NUCLEOTIDE SEQUENCE [LARGE SCALE GENOMIC DNA]</scope>
    <source>
        <strain evidence="2">LJ96T</strain>
    </source>
</reference>
<dbReference type="KEGG" id="lrz:BJI69_16590"/>
<accession>A0A0G9HE87</accession>
<sequence>MAVQVHGKARRNAVRMLLSFALSTFLMGSGSAQAAESQGTTVFLRFPVKQAKAFGPIDSIHVEVACSWISGLKNVPDLYGIQMGYDMPTVNMFDADPRLGAAAVGLAAWDGVIGVRIPPDADSRSCFKVTVSVGGRSGKFETWTGRQLGLP</sequence>
<dbReference type="Proteomes" id="UP000182987">
    <property type="component" value="Chromosome"/>
</dbReference>
<protein>
    <submittedName>
        <fullName evidence="1">Uncharacterized protein</fullName>
    </submittedName>
</protein>
<organism evidence="1 2">
    <name type="scientific">Luteibacter rhizovicinus DSM 16549</name>
    <dbReference type="NCBI Taxonomy" id="1440763"/>
    <lineage>
        <taxon>Bacteria</taxon>
        <taxon>Pseudomonadati</taxon>
        <taxon>Pseudomonadota</taxon>
        <taxon>Gammaproteobacteria</taxon>
        <taxon>Lysobacterales</taxon>
        <taxon>Rhodanobacteraceae</taxon>
        <taxon>Luteibacter</taxon>
    </lineage>
</organism>
<dbReference type="OrthoDB" id="5958645at2"/>
<proteinExistence type="predicted"/>
<keyword evidence="2" id="KW-1185">Reference proteome</keyword>
<gene>
    <name evidence="1" type="ORF">BJI69_16590</name>
</gene>
<evidence type="ECO:0000313" key="2">
    <source>
        <dbReference type="Proteomes" id="UP000182987"/>
    </source>
</evidence>
<dbReference type="RefSeq" id="WP_046966610.1">
    <property type="nucleotide sequence ID" value="NZ_CP017480.1"/>
</dbReference>
<name>A0A0G9HE87_9GAMM</name>
<dbReference type="PATRIC" id="fig|1440763.5.peg.659"/>